<gene>
    <name evidence="1" type="ORF">AMJ87_11455</name>
</gene>
<protein>
    <recommendedName>
        <fullName evidence="3">Fibronectin type-III domain-containing protein</fullName>
    </recommendedName>
</protein>
<comment type="caution">
    <text evidence="1">The sequence shown here is derived from an EMBL/GenBank/DDBJ whole genome shotgun (WGS) entry which is preliminary data.</text>
</comment>
<organism evidence="1 2">
    <name type="scientific">candidate division WOR_3 bacterium SM23_60</name>
    <dbReference type="NCBI Taxonomy" id="1703780"/>
    <lineage>
        <taxon>Bacteria</taxon>
        <taxon>Bacteria division WOR-3</taxon>
    </lineage>
</organism>
<evidence type="ECO:0008006" key="3">
    <source>
        <dbReference type="Google" id="ProtNLM"/>
    </source>
</evidence>
<evidence type="ECO:0000313" key="2">
    <source>
        <dbReference type="Proteomes" id="UP000051096"/>
    </source>
</evidence>
<sequence>MKMRYDVMSVMLTHVIRSILLLSIAAPLAFGRTAAPTRTGRAFEIVVHDINQVEMSVSNFGKFGQTERNTTGCWWPKGSQDNYIFGAGPWFATIVDDDTLTTVGYDPNSAETEYVPGAAGMMTSDPDAIIFMYPTQWPPPAATFPMAPQVSKSHQDSWCAFNDLDETAHTPGNTRPIGIEVFQTVYAWNLSSTEDIIFIKYELRNVTAQLDEPRTLTNCYFGVCTDNDIGNEADPNQNDIIAGIVGRTYIVDGESLWVDNVGYQWQEETEPGWEAFPGVIGFDYLQSPWDLHEGEDKDNDGIPDEEERDSTWYANNLPESDWDVDLDGTPDWRDPSEIPQLGMTAFKRFTLTQEPKLDAERYITLAGYNYLTRVYEPLDTAPPVPDDQRFLQCSGPFDLAPDSIATVLVGIIFADWYDRYERPDTALVEIDNTAQFIYDKNWLLPGPPPPPNLILIPSDKQITITWNNLPEITPDPYYDIVSVPGTPLYDPYYQQYDFEGYGIWKSTTGQTDDWELLARCDMQNGIVFEDSTQPDSIRIRAEDTG</sequence>
<dbReference type="AlphaFoldDB" id="A0A0S8G7N1"/>
<name>A0A0S8G7N1_UNCW3</name>
<accession>A0A0S8G7N1</accession>
<dbReference type="Proteomes" id="UP000051096">
    <property type="component" value="Unassembled WGS sequence"/>
</dbReference>
<reference evidence="1 2" key="1">
    <citation type="journal article" date="2015" name="Microbiome">
        <title>Genomic resolution of linkages in carbon, nitrogen, and sulfur cycling among widespread estuary sediment bacteria.</title>
        <authorList>
            <person name="Baker B.J."/>
            <person name="Lazar C.S."/>
            <person name="Teske A.P."/>
            <person name="Dick G.J."/>
        </authorList>
    </citation>
    <scope>NUCLEOTIDE SEQUENCE [LARGE SCALE GENOMIC DNA]</scope>
    <source>
        <strain evidence="1">SM23_60</strain>
    </source>
</reference>
<dbReference type="EMBL" id="LJUO01000154">
    <property type="protein sequence ID" value="KPK68745.1"/>
    <property type="molecule type" value="Genomic_DNA"/>
</dbReference>
<proteinExistence type="predicted"/>
<feature type="non-terminal residue" evidence="1">
    <location>
        <position position="545"/>
    </location>
</feature>
<evidence type="ECO:0000313" key="1">
    <source>
        <dbReference type="EMBL" id="KPK68745.1"/>
    </source>
</evidence>